<evidence type="ECO:0000313" key="9">
    <source>
        <dbReference type="EnsemblMetazoa" id="AQUA007174-PA"/>
    </source>
</evidence>
<dbReference type="GO" id="GO:0016020">
    <property type="term" value="C:membrane"/>
    <property type="evidence" value="ECO:0007669"/>
    <property type="project" value="UniProtKB-SubCell"/>
</dbReference>
<dbReference type="UniPathway" id="UPA00085"/>
<feature type="transmembrane region" description="Helical" evidence="7">
    <location>
        <begin position="305"/>
        <end position="326"/>
    </location>
</feature>
<dbReference type="VEuPathDB" id="VectorBase:AQUA007174"/>
<name>A0A182XBH7_ANOQN</name>
<evidence type="ECO:0000256" key="7">
    <source>
        <dbReference type="SAM" id="Phobius"/>
    </source>
</evidence>
<dbReference type="GO" id="GO:0006644">
    <property type="term" value="P:phospholipid metabolic process"/>
    <property type="evidence" value="ECO:0007669"/>
    <property type="project" value="UniProtKB-UniPathway"/>
</dbReference>
<dbReference type="SUPFAM" id="SSF48317">
    <property type="entry name" value="Acid phosphatase/Vanadium-dependent haloperoxidase"/>
    <property type="match status" value="1"/>
</dbReference>
<evidence type="ECO:0000256" key="2">
    <source>
        <dbReference type="ARBA" id="ARBA00008816"/>
    </source>
</evidence>
<dbReference type="CDD" id="cd03390">
    <property type="entry name" value="PAP2_containing_1_like"/>
    <property type="match status" value="1"/>
</dbReference>
<proteinExistence type="inferred from homology"/>
<dbReference type="PANTHER" id="PTHR10165:SF35">
    <property type="entry name" value="RE23632P"/>
    <property type="match status" value="1"/>
</dbReference>
<evidence type="ECO:0000256" key="1">
    <source>
        <dbReference type="ARBA" id="ARBA00004141"/>
    </source>
</evidence>
<dbReference type="InterPro" id="IPR036938">
    <property type="entry name" value="PAP2/HPO_sf"/>
</dbReference>
<feature type="transmembrane region" description="Helical" evidence="7">
    <location>
        <begin position="425"/>
        <end position="444"/>
    </location>
</feature>
<dbReference type="InterPro" id="IPR000326">
    <property type="entry name" value="PAP2/HPO"/>
</dbReference>
<dbReference type="InterPro" id="IPR043216">
    <property type="entry name" value="PAP-like"/>
</dbReference>
<keyword evidence="3 7" id="KW-0812">Transmembrane</keyword>
<dbReference type="EnsemblMetazoa" id="AQUA007174-RA">
    <property type="protein sequence ID" value="AQUA007174-PA"/>
    <property type="gene ID" value="AQUA007174"/>
</dbReference>
<comment type="similarity">
    <text evidence="2">Belongs to the PA-phosphatase related phosphoesterase family.</text>
</comment>
<dbReference type="PANTHER" id="PTHR10165">
    <property type="entry name" value="LIPID PHOSPHATE PHOSPHATASE"/>
    <property type="match status" value="1"/>
</dbReference>
<accession>A0A182XBH7</accession>
<evidence type="ECO:0000256" key="4">
    <source>
        <dbReference type="ARBA" id="ARBA00022989"/>
    </source>
</evidence>
<evidence type="ECO:0000259" key="8">
    <source>
        <dbReference type="SMART" id="SM00014"/>
    </source>
</evidence>
<dbReference type="Pfam" id="PF01569">
    <property type="entry name" value="PAP2"/>
    <property type="match status" value="1"/>
</dbReference>
<evidence type="ECO:0000256" key="3">
    <source>
        <dbReference type="ARBA" id="ARBA00022692"/>
    </source>
</evidence>
<feature type="region of interest" description="Disordered" evidence="6">
    <location>
        <begin position="467"/>
        <end position="530"/>
    </location>
</feature>
<keyword evidence="5 7" id="KW-0472">Membrane</keyword>
<sequence length="530" mass="59667">MTQWENQNKARLLPICLRGLHTKNLTMENASKEELCELMDKLLLNSLDLIEQDVRLSQDIARLTTEGQMELAHTRFTKGPNAVSAVQLPTEDYKPFQALATVQVEEAVEDDADPIQHRTLERHPVGDAEDGASRIDPSAWFGILRPPSLNNAKERFARSLETIVERANVRVRLSSYLNMFELLQKLCVCLCNSCKPDMTSKGMSGVAYACGGTTGQKKLPRAPEYNLPLETVVRIALTCIYIALEFKAPFVRKIQPEELWLYRNPRTDSYVPLTMLWPIVLGVPGLAFTLHYLRTRDRQELRCTVLAFTLGLGLNGVITNTVKIAVGRPRPDFFWRCFPDGVLNDELHCTGKDMRALIDGRKSFPSGHSSFAFVGLGFLTWYLIGKLHLMNERGRGRSVRVIAAGLPLFAATMIAISRTCDYHHHWQDVTVGSLIGIVLSYLCYRQYFPAFSDRNCHMPYALLDATPSSPNRVKRAQPQPAGGTAPNTPAHRPTHYEARAQDDEQEQDSDTETRRLLSSSPAEQKEAKWI</sequence>
<dbReference type="GO" id="GO:0008195">
    <property type="term" value="F:phosphatidate phosphatase activity"/>
    <property type="evidence" value="ECO:0007669"/>
    <property type="project" value="TreeGrafter"/>
</dbReference>
<evidence type="ECO:0000256" key="5">
    <source>
        <dbReference type="ARBA" id="ARBA00023136"/>
    </source>
</evidence>
<reference evidence="9" key="1">
    <citation type="submission" date="2020-05" db="UniProtKB">
        <authorList>
            <consortium name="EnsemblMetazoa"/>
        </authorList>
    </citation>
    <scope>IDENTIFICATION</scope>
    <source>
        <strain evidence="9">SANGQUA</strain>
    </source>
</reference>
<comment type="subcellular location">
    <subcellularLocation>
        <location evidence="1">Membrane</location>
        <topology evidence="1">Multi-pass membrane protein</topology>
    </subcellularLocation>
</comment>
<dbReference type="STRING" id="34691.A0A182XBH7"/>
<feature type="domain" description="Phosphatidic acid phosphatase type 2/haloperoxidase" evidence="8">
    <location>
        <begin position="305"/>
        <end position="444"/>
    </location>
</feature>
<keyword evidence="10" id="KW-1185">Reference proteome</keyword>
<dbReference type="AlphaFoldDB" id="A0A182XBH7"/>
<dbReference type="Gene3D" id="1.20.144.10">
    <property type="entry name" value="Phosphatidic acid phosphatase type 2/haloperoxidase"/>
    <property type="match status" value="1"/>
</dbReference>
<feature type="transmembrane region" description="Helical" evidence="7">
    <location>
        <begin position="275"/>
        <end position="293"/>
    </location>
</feature>
<feature type="transmembrane region" description="Helical" evidence="7">
    <location>
        <begin position="401"/>
        <end position="419"/>
    </location>
</feature>
<dbReference type="Proteomes" id="UP000076407">
    <property type="component" value="Unassembled WGS sequence"/>
</dbReference>
<dbReference type="FunFam" id="1.20.144.10:FF:000056">
    <property type="entry name" value="AGAP001941-PA"/>
    <property type="match status" value="1"/>
</dbReference>
<organism evidence="9 10">
    <name type="scientific">Anopheles quadriannulatus</name>
    <name type="common">Mosquito</name>
    <dbReference type="NCBI Taxonomy" id="34691"/>
    <lineage>
        <taxon>Eukaryota</taxon>
        <taxon>Metazoa</taxon>
        <taxon>Ecdysozoa</taxon>
        <taxon>Arthropoda</taxon>
        <taxon>Hexapoda</taxon>
        <taxon>Insecta</taxon>
        <taxon>Pterygota</taxon>
        <taxon>Neoptera</taxon>
        <taxon>Endopterygota</taxon>
        <taxon>Diptera</taxon>
        <taxon>Nematocera</taxon>
        <taxon>Culicoidea</taxon>
        <taxon>Culicidae</taxon>
        <taxon>Anophelinae</taxon>
        <taxon>Anopheles</taxon>
    </lineage>
</organism>
<evidence type="ECO:0000313" key="10">
    <source>
        <dbReference type="Proteomes" id="UP000076407"/>
    </source>
</evidence>
<dbReference type="SMART" id="SM00014">
    <property type="entry name" value="acidPPc"/>
    <property type="match status" value="1"/>
</dbReference>
<feature type="transmembrane region" description="Helical" evidence="7">
    <location>
        <begin position="371"/>
        <end position="389"/>
    </location>
</feature>
<keyword evidence="4 7" id="KW-1133">Transmembrane helix</keyword>
<dbReference type="GO" id="GO:0046839">
    <property type="term" value="P:phospholipid dephosphorylation"/>
    <property type="evidence" value="ECO:0007669"/>
    <property type="project" value="TreeGrafter"/>
</dbReference>
<protein>
    <recommendedName>
        <fullName evidence="8">Phosphatidic acid phosphatase type 2/haloperoxidase domain-containing protein</fullName>
    </recommendedName>
</protein>
<evidence type="ECO:0000256" key="6">
    <source>
        <dbReference type="SAM" id="MobiDB-lite"/>
    </source>
</evidence>